<dbReference type="EMBL" id="SDIL01000136">
    <property type="protein sequence ID" value="RXK35435.1"/>
    <property type="molecule type" value="Genomic_DNA"/>
</dbReference>
<name>A0A4Q1BED5_TREME</name>
<feature type="region of interest" description="Disordered" evidence="1">
    <location>
        <begin position="37"/>
        <end position="98"/>
    </location>
</feature>
<accession>A0A4Q1BED5</accession>
<feature type="compositionally biased region" description="Basic and acidic residues" evidence="1">
    <location>
        <begin position="159"/>
        <end position="174"/>
    </location>
</feature>
<dbReference type="OrthoDB" id="2553859at2759"/>
<feature type="compositionally biased region" description="Acidic residues" evidence="1">
    <location>
        <begin position="175"/>
        <end position="191"/>
    </location>
</feature>
<dbReference type="Proteomes" id="UP000289152">
    <property type="component" value="Unassembled WGS sequence"/>
</dbReference>
<evidence type="ECO:0000256" key="1">
    <source>
        <dbReference type="SAM" id="MobiDB-lite"/>
    </source>
</evidence>
<organism evidence="2 3">
    <name type="scientific">Tremella mesenterica</name>
    <name type="common">Jelly fungus</name>
    <dbReference type="NCBI Taxonomy" id="5217"/>
    <lineage>
        <taxon>Eukaryota</taxon>
        <taxon>Fungi</taxon>
        <taxon>Dikarya</taxon>
        <taxon>Basidiomycota</taxon>
        <taxon>Agaricomycotina</taxon>
        <taxon>Tremellomycetes</taxon>
        <taxon>Tremellales</taxon>
        <taxon>Tremellaceae</taxon>
        <taxon>Tremella</taxon>
    </lineage>
</organism>
<feature type="compositionally biased region" description="Polar residues" evidence="1">
    <location>
        <begin position="79"/>
        <end position="94"/>
    </location>
</feature>
<dbReference type="AlphaFoldDB" id="A0A4Q1BED5"/>
<dbReference type="InParanoid" id="A0A4Q1BED5"/>
<sequence>MFEIVISYHINPPVGTPEIGIKSGQILLPILPISPASTTTSSNTPSTSTSSSQSHSEPYTNPLSSTAPSDRPPIEPTYNLPSSTQLETSENVSDPNIEVEKTPLSQESYYVSSSFAILQVQKKLNEVLTTWKEAVGDREKEKENIGPVGYRKGRGARMSVKDVEGLDDDGRNEGVDDDEESGDSEDGLEGS</sequence>
<proteinExistence type="predicted"/>
<evidence type="ECO:0000313" key="2">
    <source>
        <dbReference type="EMBL" id="RXK35435.1"/>
    </source>
</evidence>
<feature type="region of interest" description="Disordered" evidence="1">
    <location>
        <begin position="138"/>
        <end position="191"/>
    </location>
</feature>
<feature type="compositionally biased region" description="Low complexity" evidence="1">
    <location>
        <begin position="37"/>
        <end position="60"/>
    </location>
</feature>
<keyword evidence="3" id="KW-1185">Reference proteome</keyword>
<dbReference type="VEuPathDB" id="FungiDB:TREMEDRAFT_60486"/>
<gene>
    <name evidence="2" type="ORF">M231_07290</name>
</gene>
<comment type="caution">
    <text evidence="2">The sequence shown here is derived from an EMBL/GenBank/DDBJ whole genome shotgun (WGS) entry which is preliminary data.</text>
</comment>
<protein>
    <submittedName>
        <fullName evidence="2">Uncharacterized protein</fullName>
    </submittedName>
</protein>
<reference evidence="2 3" key="1">
    <citation type="submission" date="2016-06" db="EMBL/GenBank/DDBJ databases">
        <title>Evolution of pathogenesis and genome organization in the Tremellales.</title>
        <authorList>
            <person name="Cuomo C."/>
            <person name="Litvintseva A."/>
            <person name="Heitman J."/>
            <person name="Chen Y."/>
            <person name="Sun S."/>
            <person name="Springer D."/>
            <person name="Dromer F."/>
            <person name="Young S."/>
            <person name="Zeng Q."/>
            <person name="Chapman S."/>
            <person name="Gujja S."/>
            <person name="Saif S."/>
            <person name="Birren B."/>
        </authorList>
    </citation>
    <scope>NUCLEOTIDE SEQUENCE [LARGE SCALE GENOMIC DNA]</scope>
    <source>
        <strain evidence="2 3">ATCC 28783</strain>
    </source>
</reference>
<evidence type="ECO:0000313" key="3">
    <source>
        <dbReference type="Proteomes" id="UP000289152"/>
    </source>
</evidence>